<name>A0AAW2YVY5_9EUKA</name>
<dbReference type="AlphaFoldDB" id="A0AAW2YVY5"/>
<dbReference type="SUPFAM" id="SSF57863">
    <property type="entry name" value="ArfGap/RecO-like zinc finger"/>
    <property type="match status" value="1"/>
</dbReference>
<dbReference type="PANTHER" id="PTHR46220">
    <property type="entry name" value="ADP-RIBOSYLATION FACTOR GTPASE-ACTIVATING PROTEIN AGD12"/>
    <property type="match status" value="1"/>
</dbReference>
<dbReference type="FunFam" id="1.10.220.150:FF:000009">
    <property type="entry name" value="stromal membrane-associated protein 1 isoform X1"/>
    <property type="match status" value="1"/>
</dbReference>
<feature type="domain" description="Arf-GAP" evidence="7">
    <location>
        <begin position="1"/>
        <end position="123"/>
    </location>
</feature>
<keyword evidence="3 5" id="KW-0863">Zinc-finger</keyword>
<dbReference type="CDD" id="cd00030">
    <property type="entry name" value="C2"/>
    <property type="match status" value="1"/>
</dbReference>
<dbReference type="Pfam" id="PF01412">
    <property type="entry name" value="ArfGap"/>
    <property type="match status" value="1"/>
</dbReference>
<dbReference type="InterPro" id="IPR038508">
    <property type="entry name" value="ArfGAP_dom_sf"/>
</dbReference>
<dbReference type="InterPro" id="IPR037278">
    <property type="entry name" value="ARFGAP/RecO"/>
</dbReference>
<dbReference type="Proteomes" id="UP001431209">
    <property type="component" value="Unassembled WGS sequence"/>
</dbReference>
<accession>A0AAW2YVY5</accession>
<proteinExistence type="predicted"/>
<evidence type="ECO:0000256" key="5">
    <source>
        <dbReference type="PROSITE-ProRule" id="PRU00288"/>
    </source>
</evidence>
<evidence type="ECO:0000259" key="7">
    <source>
        <dbReference type="PROSITE" id="PS50115"/>
    </source>
</evidence>
<reference evidence="8 9" key="1">
    <citation type="submission" date="2024-03" db="EMBL/GenBank/DDBJ databases">
        <title>The Acrasis kona genome and developmental transcriptomes reveal deep origins of eukaryotic multicellular pathways.</title>
        <authorList>
            <person name="Sheikh S."/>
            <person name="Fu C.-J."/>
            <person name="Brown M.W."/>
            <person name="Baldauf S.L."/>
        </authorList>
    </citation>
    <scope>NUCLEOTIDE SEQUENCE [LARGE SCALE GENOMIC DNA]</scope>
    <source>
        <strain evidence="8 9">ATCC MYA-3509</strain>
    </source>
</reference>
<keyword evidence="1" id="KW-0343">GTPase activation</keyword>
<dbReference type="PROSITE" id="PS50004">
    <property type="entry name" value="C2"/>
    <property type="match status" value="1"/>
</dbReference>
<dbReference type="PRINTS" id="PR00405">
    <property type="entry name" value="REVINTRACTNG"/>
</dbReference>
<evidence type="ECO:0000259" key="6">
    <source>
        <dbReference type="PROSITE" id="PS50004"/>
    </source>
</evidence>
<evidence type="ECO:0000313" key="9">
    <source>
        <dbReference type="Proteomes" id="UP001431209"/>
    </source>
</evidence>
<organism evidence="8 9">
    <name type="scientific">Acrasis kona</name>
    <dbReference type="NCBI Taxonomy" id="1008807"/>
    <lineage>
        <taxon>Eukaryota</taxon>
        <taxon>Discoba</taxon>
        <taxon>Heterolobosea</taxon>
        <taxon>Tetramitia</taxon>
        <taxon>Eutetramitia</taxon>
        <taxon>Acrasidae</taxon>
        <taxon>Acrasis</taxon>
    </lineage>
</organism>
<dbReference type="CDD" id="cd08204">
    <property type="entry name" value="ArfGap"/>
    <property type="match status" value="1"/>
</dbReference>
<dbReference type="InterPro" id="IPR001164">
    <property type="entry name" value="ArfGAP_dom"/>
</dbReference>
<protein>
    <submittedName>
        <fullName evidence="8">Stromal membrane-associated protein</fullName>
    </submittedName>
</protein>
<dbReference type="GO" id="GO:0008270">
    <property type="term" value="F:zinc ion binding"/>
    <property type="evidence" value="ECO:0007669"/>
    <property type="project" value="UniProtKB-KW"/>
</dbReference>
<dbReference type="Gene3D" id="2.60.40.150">
    <property type="entry name" value="C2 domain"/>
    <property type="match status" value="1"/>
</dbReference>
<dbReference type="GO" id="GO:0005096">
    <property type="term" value="F:GTPase activator activity"/>
    <property type="evidence" value="ECO:0007669"/>
    <property type="project" value="UniProtKB-KW"/>
</dbReference>
<dbReference type="InterPro" id="IPR044518">
    <property type="entry name" value="ARF_GAP_AGD11/12/13"/>
</dbReference>
<evidence type="ECO:0000256" key="2">
    <source>
        <dbReference type="ARBA" id="ARBA00022723"/>
    </source>
</evidence>
<dbReference type="SMART" id="SM00239">
    <property type="entry name" value="C2"/>
    <property type="match status" value="1"/>
</dbReference>
<dbReference type="SMART" id="SM00105">
    <property type="entry name" value="ArfGap"/>
    <property type="match status" value="1"/>
</dbReference>
<keyword evidence="2" id="KW-0479">Metal-binding</keyword>
<dbReference type="EMBL" id="JAOPGA020000749">
    <property type="protein sequence ID" value="KAL0481295.1"/>
    <property type="molecule type" value="Genomic_DNA"/>
</dbReference>
<dbReference type="PANTHER" id="PTHR46220:SF1">
    <property type="entry name" value="ADP-RIBOSYLATION FACTOR GTPASE-ACTIVATING PROTEIN AGD12"/>
    <property type="match status" value="1"/>
</dbReference>
<feature type="domain" description="C2" evidence="6">
    <location>
        <begin position="141"/>
        <end position="274"/>
    </location>
</feature>
<evidence type="ECO:0000256" key="4">
    <source>
        <dbReference type="ARBA" id="ARBA00022833"/>
    </source>
</evidence>
<dbReference type="SUPFAM" id="SSF49562">
    <property type="entry name" value="C2 domain (Calcium/lipid-binding domain, CaLB)"/>
    <property type="match status" value="1"/>
</dbReference>
<dbReference type="PROSITE" id="PS50115">
    <property type="entry name" value="ARFGAP"/>
    <property type="match status" value="1"/>
</dbReference>
<dbReference type="InterPro" id="IPR000008">
    <property type="entry name" value="C2_dom"/>
</dbReference>
<dbReference type="InterPro" id="IPR035892">
    <property type="entry name" value="C2_domain_sf"/>
</dbReference>
<evidence type="ECO:0000313" key="8">
    <source>
        <dbReference type="EMBL" id="KAL0481295.1"/>
    </source>
</evidence>
<evidence type="ECO:0000256" key="3">
    <source>
        <dbReference type="ARBA" id="ARBA00022771"/>
    </source>
</evidence>
<keyword evidence="9" id="KW-1185">Reference proteome</keyword>
<sequence length="297" mass="33888">MTDILTIRSQPSNSVCCDCESKDLPTWASTNIGCFLCIQCSGVHRSLGTHISKIKSLTLDLWTESEVASMKGNLFVNQVYEANVPVTYPKPLSSPDVNDYRKEFIKAKYELKAFSCDKLSTSLPTPKFKNVCKEEKPEKKKGSNLRKTMKFNRVEGRPTTEFEGYLTIKLKCGRNLPSRDINGKSDPYVFFGVGPDENDSTNLYAGQVVKSEVQKKTLNPDWNQEMNVCVVNVDSDVLHLECWDWDKITYDDFMGNYHIRLKDHNLRHNQQSSFEVNLENTESGSISMDIRFHSLKN</sequence>
<comment type="caution">
    <text evidence="8">The sequence shown here is derived from an EMBL/GenBank/DDBJ whole genome shotgun (WGS) entry which is preliminary data.</text>
</comment>
<dbReference type="GO" id="GO:0005543">
    <property type="term" value="F:phospholipid binding"/>
    <property type="evidence" value="ECO:0007669"/>
    <property type="project" value="InterPro"/>
</dbReference>
<gene>
    <name evidence="8" type="ORF">AKO1_012743</name>
</gene>
<evidence type="ECO:0000256" key="1">
    <source>
        <dbReference type="ARBA" id="ARBA00022468"/>
    </source>
</evidence>
<keyword evidence="4" id="KW-0862">Zinc</keyword>
<dbReference type="Gene3D" id="1.10.220.150">
    <property type="entry name" value="Arf GTPase activating protein"/>
    <property type="match status" value="1"/>
</dbReference>
<dbReference type="Pfam" id="PF00168">
    <property type="entry name" value="C2"/>
    <property type="match status" value="1"/>
</dbReference>